<keyword evidence="3" id="KW-0285">Flavoprotein</keyword>
<dbReference type="OrthoDB" id="9794954at2"/>
<dbReference type="UniPathway" id="UPA00070"/>
<dbReference type="InterPro" id="IPR012135">
    <property type="entry name" value="Dihydroorotate_DH_1_2"/>
</dbReference>
<dbReference type="SUPFAM" id="SSF51395">
    <property type="entry name" value="FMN-linked oxidoreductases"/>
    <property type="match status" value="1"/>
</dbReference>
<evidence type="ECO:0000256" key="6">
    <source>
        <dbReference type="ARBA" id="ARBA00023002"/>
    </source>
</evidence>
<dbReference type="GO" id="GO:0005737">
    <property type="term" value="C:cytoplasm"/>
    <property type="evidence" value="ECO:0007669"/>
    <property type="project" value="InterPro"/>
</dbReference>
<reference evidence="8 9" key="1">
    <citation type="submission" date="2018-01" db="EMBL/GenBank/DDBJ databases">
        <title>The draft genome sequence of Halioglobus lutimaris HF004.</title>
        <authorList>
            <person name="Du Z.-J."/>
            <person name="Shi M.-J."/>
        </authorList>
    </citation>
    <scope>NUCLEOTIDE SEQUENCE [LARGE SCALE GENOMIC DNA]</scope>
    <source>
        <strain evidence="8 9">HF004</strain>
    </source>
</reference>
<dbReference type="GO" id="GO:1990663">
    <property type="term" value="F:dihydroorotate dehydrogenase (fumarate) activity"/>
    <property type="evidence" value="ECO:0007669"/>
    <property type="project" value="UniProtKB-EC"/>
</dbReference>
<dbReference type="AlphaFoldDB" id="A0A2N5WYR4"/>
<protein>
    <submittedName>
        <fullName evidence="8">Dihydroorotate dehydrogenase</fullName>
        <ecNumber evidence="8">1.3.98.1</ecNumber>
    </submittedName>
</protein>
<dbReference type="Gene3D" id="3.20.20.70">
    <property type="entry name" value="Aldolase class I"/>
    <property type="match status" value="1"/>
</dbReference>
<dbReference type="InterPro" id="IPR013785">
    <property type="entry name" value="Aldolase_TIM"/>
</dbReference>
<name>A0A2N5WYR4_9GAMM</name>
<evidence type="ECO:0000313" key="8">
    <source>
        <dbReference type="EMBL" id="PLW67383.1"/>
    </source>
</evidence>
<sequence>MADLSTNYLGLKLKNPLVPSSSPLSKHLDSARRLEDAGASALVMHSLFEEKIEEEDARLARFFHHQSLGHGEAESFHPVPDNYTSYEEQYLEHLQALKSALEVPVIASLNGTTTGGWVSYAQALQQAGADALELNVYYIPAGPDEDCCQVENRYVDVLQAVRAEVSIPITMKLSAQFSSPVNFVKRLEQAGADGLVVFNRFYQPDIELDTLEVVPKLELSTSEESLMRIRWLAILFGRTDCSLGITGGVHDLHDVLKSLLAGADVTHMCSALLRSGPGHLAMVLKSLEEWLDEREYTSIEQMKGSVSQRNATDSAAFLRANYVNVLDSYQPPAGVRW</sequence>
<evidence type="ECO:0000313" key="9">
    <source>
        <dbReference type="Proteomes" id="UP000235005"/>
    </source>
</evidence>
<evidence type="ECO:0000256" key="1">
    <source>
        <dbReference type="ARBA" id="ARBA00001917"/>
    </source>
</evidence>
<gene>
    <name evidence="8" type="ORF">C0039_17520</name>
</gene>
<dbReference type="InterPro" id="IPR005720">
    <property type="entry name" value="Dihydroorotate_DH_cat"/>
</dbReference>
<keyword evidence="4" id="KW-0288">FMN</keyword>
<proteinExistence type="predicted"/>
<dbReference type="EC" id="1.3.98.1" evidence="8"/>
<dbReference type="NCBIfam" id="NF005741">
    <property type="entry name" value="PRK07565.1"/>
    <property type="match status" value="1"/>
</dbReference>
<feature type="domain" description="Dihydroorotate dehydrogenase catalytic" evidence="7">
    <location>
        <begin position="4"/>
        <end position="291"/>
    </location>
</feature>
<comment type="pathway">
    <text evidence="2">Pyrimidine metabolism; UMP biosynthesis via de novo pathway.</text>
</comment>
<dbReference type="Proteomes" id="UP000235005">
    <property type="component" value="Unassembled WGS sequence"/>
</dbReference>
<evidence type="ECO:0000256" key="4">
    <source>
        <dbReference type="ARBA" id="ARBA00022643"/>
    </source>
</evidence>
<evidence type="ECO:0000256" key="3">
    <source>
        <dbReference type="ARBA" id="ARBA00022630"/>
    </source>
</evidence>
<comment type="cofactor">
    <cofactor evidence="1">
        <name>FMN</name>
        <dbReference type="ChEBI" id="CHEBI:58210"/>
    </cofactor>
</comment>
<dbReference type="PIRSF" id="PIRSF000164">
    <property type="entry name" value="DHO_oxidase"/>
    <property type="match status" value="1"/>
</dbReference>
<comment type="caution">
    <text evidence="8">The sequence shown here is derived from an EMBL/GenBank/DDBJ whole genome shotgun (WGS) entry which is preliminary data.</text>
</comment>
<dbReference type="Pfam" id="PF01180">
    <property type="entry name" value="DHO_dh"/>
    <property type="match status" value="1"/>
</dbReference>
<dbReference type="RefSeq" id="WP_101518802.1">
    <property type="nucleotide sequence ID" value="NZ_PKUS01000030.1"/>
</dbReference>
<keyword evidence="6 8" id="KW-0560">Oxidoreductase</keyword>
<dbReference type="InterPro" id="IPR050074">
    <property type="entry name" value="DHO_dehydrogenase"/>
</dbReference>
<dbReference type="CDD" id="cd04739">
    <property type="entry name" value="DHOD_like"/>
    <property type="match status" value="1"/>
</dbReference>
<accession>A0A2N5WYR4</accession>
<dbReference type="GO" id="GO:0006207">
    <property type="term" value="P:'de novo' pyrimidine nucleobase biosynthetic process"/>
    <property type="evidence" value="ECO:0007669"/>
    <property type="project" value="TreeGrafter"/>
</dbReference>
<evidence type="ECO:0000256" key="5">
    <source>
        <dbReference type="ARBA" id="ARBA00022975"/>
    </source>
</evidence>
<keyword evidence="9" id="KW-1185">Reference proteome</keyword>
<evidence type="ECO:0000256" key="2">
    <source>
        <dbReference type="ARBA" id="ARBA00004725"/>
    </source>
</evidence>
<dbReference type="PANTHER" id="PTHR48109">
    <property type="entry name" value="DIHYDROOROTATE DEHYDROGENASE (QUINONE), MITOCHONDRIAL-RELATED"/>
    <property type="match status" value="1"/>
</dbReference>
<dbReference type="EMBL" id="PKUS01000030">
    <property type="protein sequence ID" value="PLW67383.1"/>
    <property type="molecule type" value="Genomic_DNA"/>
</dbReference>
<dbReference type="PANTHER" id="PTHR48109:SF3">
    <property type="entry name" value="SLL0744 PROTEIN"/>
    <property type="match status" value="1"/>
</dbReference>
<evidence type="ECO:0000259" key="7">
    <source>
        <dbReference type="Pfam" id="PF01180"/>
    </source>
</evidence>
<keyword evidence="5" id="KW-0665">Pyrimidine biosynthesis</keyword>
<dbReference type="GO" id="GO:0044205">
    <property type="term" value="P:'de novo' UMP biosynthetic process"/>
    <property type="evidence" value="ECO:0007669"/>
    <property type="project" value="UniProtKB-UniPathway"/>
</dbReference>
<organism evidence="8 9">
    <name type="scientific">Pseudohalioglobus lutimaris</name>
    <dbReference type="NCBI Taxonomy" id="1737061"/>
    <lineage>
        <taxon>Bacteria</taxon>
        <taxon>Pseudomonadati</taxon>
        <taxon>Pseudomonadota</taxon>
        <taxon>Gammaproteobacteria</taxon>
        <taxon>Cellvibrionales</taxon>
        <taxon>Halieaceae</taxon>
        <taxon>Pseudohalioglobus</taxon>
    </lineage>
</organism>